<sequence length="63" mass="6328">MAVLLAVLIPVLMLGVVLALGRYEELLLPAAEPAPDAPVAPVAPVAPDLVPVPVPGEELPTAA</sequence>
<dbReference type="EMBL" id="BMSL01000008">
    <property type="protein sequence ID" value="GGS42005.1"/>
    <property type="molecule type" value="Genomic_DNA"/>
</dbReference>
<protein>
    <submittedName>
        <fullName evidence="1">Uncharacterized protein</fullName>
    </submittedName>
</protein>
<comment type="caution">
    <text evidence="1">The sequence shown here is derived from an EMBL/GenBank/DDBJ whole genome shotgun (WGS) entry which is preliminary data.</text>
</comment>
<organism evidence="1 2">
    <name type="scientific">Streptomyces griseoviridis</name>
    <dbReference type="NCBI Taxonomy" id="45398"/>
    <lineage>
        <taxon>Bacteria</taxon>
        <taxon>Bacillati</taxon>
        <taxon>Actinomycetota</taxon>
        <taxon>Actinomycetes</taxon>
        <taxon>Kitasatosporales</taxon>
        <taxon>Streptomycetaceae</taxon>
        <taxon>Streptomyces</taxon>
    </lineage>
</organism>
<gene>
    <name evidence="1" type="ORF">GCM10010238_34560</name>
</gene>
<evidence type="ECO:0000313" key="2">
    <source>
        <dbReference type="Proteomes" id="UP000653493"/>
    </source>
</evidence>
<dbReference type="AlphaFoldDB" id="A0A918LFY7"/>
<keyword evidence="2" id="KW-1185">Reference proteome</keyword>
<proteinExistence type="predicted"/>
<evidence type="ECO:0000313" key="1">
    <source>
        <dbReference type="EMBL" id="GGS42005.1"/>
    </source>
</evidence>
<reference evidence="1" key="1">
    <citation type="journal article" date="2014" name="Int. J. Syst. Evol. Microbiol.">
        <title>Complete genome sequence of Corynebacterium casei LMG S-19264T (=DSM 44701T), isolated from a smear-ripened cheese.</title>
        <authorList>
            <consortium name="US DOE Joint Genome Institute (JGI-PGF)"/>
            <person name="Walter F."/>
            <person name="Albersmeier A."/>
            <person name="Kalinowski J."/>
            <person name="Ruckert C."/>
        </authorList>
    </citation>
    <scope>NUCLEOTIDE SEQUENCE</scope>
    <source>
        <strain evidence="1">JCM 4234</strain>
    </source>
</reference>
<dbReference type="Proteomes" id="UP000653493">
    <property type="component" value="Unassembled WGS sequence"/>
</dbReference>
<name>A0A918LFY7_STRGD</name>
<reference evidence="1" key="2">
    <citation type="submission" date="2020-09" db="EMBL/GenBank/DDBJ databases">
        <authorList>
            <person name="Sun Q."/>
            <person name="Ohkuma M."/>
        </authorList>
    </citation>
    <scope>NUCLEOTIDE SEQUENCE</scope>
    <source>
        <strain evidence="1">JCM 4234</strain>
    </source>
</reference>
<accession>A0A918LFY7</accession>